<organism evidence="3 4">
    <name type="scientific">Candidatus Enterocola intestinipullorum</name>
    <dbReference type="NCBI Taxonomy" id="2840783"/>
    <lineage>
        <taxon>Bacteria</taxon>
        <taxon>Pseudomonadati</taxon>
        <taxon>Bacteroidota</taxon>
        <taxon>Bacteroidia</taxon>
        <taxon>Bacteroidales</taxon>
        <taxon>Candidatus Enterocola</taxon>
    </lineage>
</organism>
<evidence type="ECO:0000259" key="2">
    <source>
        <dbReference type="Pfam" id="PF02517"/>
    </source>
</evidence>
<feature type="domain" description="CAAX prenyl protease 2/Lysostaphin resistance protein A-like" evidence="2">
    <location>
        <begin position="152"/>
        <end position="240"/>
    </location>
</feature>
<feature type="transmembrane region" description="Helical" evidence="1">
    <location>
        <begin position="188"/>
        <end position="208"/>
    </location>
</feature>
<feature type="transmembrane region" description="Helical" evidence="1">
    <location>
        <begin position="12"/>
        <end position="38"/>
    </location>
</feature>
<reference evidence="3" key="2">
    <citation type="journal article" date="2021" name="PeerJ">
        <title>Extensive microbial diversity within the chicken gut microbiome revealed by metagenomics and culture.</title>
        <authorList>
            <person name="Gilroy R."/>
            <person name="Ravi A."/>
            <person name="Getino M."/>
            <person name="Pursley I."/>
            <person name="Horton D.L."/>
            <person name="Alikhan N.F."/>
            <person name="Baker D."/>
            <person name="Gharbi K."/>
            <person name="Hall N."/>
            <person name="Watson M."/>
            <person name="Adriaenssens E.M."/>
            <person name="Foster-Nyarko E."/>
            <person name="Jarju S."/>
            <person name="Secka A."/>
            <person name="Antonio M."/>
            <person name="Oren A."/>
            <person name="Chaudhuri R.R."/>
            <person name="La Ragione R."/>
            <person name="Hildebrand F."/>
            <person name="Pallen M.J."/>
        </authorList>
    </citation>
    <scope>NUCLEOTIDE SEQUENCE</scope>
    <source>
        <strain evidence="3">D3-1215</strain>
    </source>
</reference>
<keyword evidence="1" id="KW-0812">Transmembrane</keyword>
<feature type="transmembrane region" description="Helical" evidence="1">
    <location>
        <begin position="58"/>
        <end position="75"/>
    </location>
</feature>
<keyword evidence="1" id="KW-0472">Membrane</keyword>
<dbReference type="GO" id="GO:0008237">
    <property type="term" value="F:metallopeptidase activity"/>
    <property type="evidence" value="ECO:0007669"/>
    <property type="project" value="UniProtKB-KW"/>
</dbReference>
<feature type="transmembrane region" description="Helical" evidence="1">
    <location>
        <begin position="265"/>
        <end position="284"/>
    </location>
</feature>
<feature type="transmembrane region" description="Helical" evidence="1">
    <location>
        <begin position="220"/>
        <end position="245"/>
    </location>
</feature>
<dbReference type="EMBL" id="JADIMR010000098">
    <property type="protein sequence ID" value="MBO8447394.1"/>
    <property type="molecule type" value="Genomic_DNA"/>
</dbReference>
<proteinExistence type="predicted"/>
<keyword evidence="3" id="KW-0645">Protease</keyword>
<dbReference type="Pfam" id="PF02517">
    <property type="entry name" value="Rce1-like"/>
    <property type="match status" value="1"/>
</dbReference>
<dbReference type="InterPro" id="IPR052710">
    <property type="entry name" value="CAAX_protease"/>
</dbReference>
<reference evidence="3" key="1">
    <citation type="submission" date="2020-10" db="EMBL/GenBank/DDBJ databases">
        <authorList>
            <person name="Gilroy R."/>
        </authorList>
    </citation>
    <scope>NUCLEOTIDE SEQUENCE</scope>
    <source>
        <strain evidence="3">D3-1215</strain>
    </source>
</reference>
<accession>A0A9D9EGV1</accession>
<protein>
    <submittedName>
        <fullName evidence="3">CPBP family intramembrane metalloprotease</fullName>
    </submittedName>
</protein>
<dbReference type="Proteomes" id="UP000823637">
    <property type="component" value="Unassembled WGS sequence"/>
</dbReference>
<evidence type="ECO:0000313" key="4">
    <source>
        <dbReference type="Proteomes" id="UP000823637"/>
    </source>
</evidence>
<dbReference type="InterPro" id="IPR003675">
    <property type="entry name" value="Rce1/LyrA-like_dom"/>
</dbReference>
<sequence length="288" mass="32014">MFTVGIFADTRNWVKCLIFVLVSVFMVCMAAVLVYIAAVMLGVDVLSMERWWLEISQFVQSVTIFLLSAWVYALLVSRSPISFLSAGRSAGTRQYLAAVVAVLSVQPLINLLSYYNSLIPLPPGWEEWIMAMEEEAVSLTNLFMEGSGVADFAVTLLLMAVVPAITEEFFFRGALLSLCRNVFKNTHLAVWIGAAIFSFIHFQFTGFLPRMFLGAIFGYMVVWSGSVWLPVVAHFVNNALAVAAYRMLGAEAANADLQDLVSTGGYYATLVCFTLVFVVCLWQLRRRS</sequence>
<dbReference type="PANTHER" id="PTHR36435">
    <property type="entry name" value="SLR1288 PROTEIN"/>
    <property type="match status" value="1"/>
</dbReference>
<evidence type="ECO:0000313" key="3">
    <source>
        <dbReference type="EMBL" id="MBO8447394.1"/>
    </source>
</evidence>
<comment type="caution">
    <text evidence="3">The sequence shown here is derived from an EMBL/GenBank/DDBJ whole genome shotgun (WGS) entry which is preliminary data.</text>
</comment>
<gene>
    <name evidence="3" type="ORF">IAC32_06585</name>
</gene>
<feature type="transmembrane region" description="Helical" evidence="1">
    <location>
        <begin position="95"/>
        <end position="115"/>
    </location>
</feature>
<keyword evidence="3" id="KW-0378">Hydrolase</keyword>
<keyword evidence="3" id="KW-0482">Metalloprotease</keyword>
<dbReference type="PANTHER" id="PTHR36435:SF1">
    <property type="entry name" value="CAAX AMINO TERMINAL PROTEASE FAMILY PROTEIN"/>
    <property type="match status" value="1"/>
</dbReference>
<dbReference type="GO" id="GO:0004175">
    <property type="term" value="F:endopeptidase activity"/>
    <property type="evidence" value="ECO:0007669"/>
    <property type="project" value="UniProtKB-ARBA"/>
</dbReference>
<name>A0A9D9EGV1_9BACT</name>
<dbReference type="GO" id="GO:0080120">
    <property type="term" value="P:CAAX-box protein maturation"/>
    <property type="evidence" value="ECO:0007669"/>
    <property type="project" value="UniProtKB-ARBA"/>
</dbReference>
<evidence type="ECO:0000256" key="1">
    <source>
        <dbReference type="SAM" id="Phobius"/>
    </source>
</evidence>
<dbReference type="AlphaFoldDB" id="A0A9D9EGV1"/>
<keyword evidence="1" id="KW-1133">Transmembrane helix</keyword>